<proteinExistence type="predicted"/>
<evidence type="ECO:0000256" key="1">
    <source>
        <dbReference type="SAM" id="MobiDB-lite"/>
    </source>
</evidence>
<reference evidence="2 3" key="1">
    <citation type="submission" date="2021-06" db="EMBL/GenBank/DDBJ databases">
        <authorList>
            <person name="Kallberg Y."/>
            <person name="Tangrot J."/>
            <person name="Rosling A."/>
        </authorList>
    </citation>
    <scope>NUCLEOTIDE SEQUENCE [LARGE SCALE GENOMIC DNA]</scope>
    <source>
        <strain evidence="2 3">120-4 pot B 10/14</strain>
    </source>
</reference>
<evidence type="ECO:0000313" key="3">
    <source>
        <dbReference type="Proteomes" id="UP000789901"/>
    </source>
</evidence>
<comment type="caution">
    <text evidence="2">The sequence shown here is derived from an EMBL/GenBank/DDBJ whole genome shotgun (WGS) entry which is preliminary data.</text>
</comment>
<dbReference type="Proteomes" id="UP000789901">
    <property type="component" value="Unassembled WGS sequence"/>
</dbReference>
<keyword evidence="3" id="KW-1185">Reference proteome</keyword>
<feature type="region of interest" description="Disordered" evidence="1">
    <location>
        <begin position="1"/>
        <end position="31"/>
    </location>
</feature>
<feature type="compositionally biased region" description="Basic residues" evidence="1">
    <location>
        <begin position="1"/>
        <end position="11"/>
    </location>
</feature>
<protein>
    <submittedName>
        <fullName evidence="2">24983_t:CDS:1</fullName>
    </submittedName>
</protein>
<organism evidence="2 3">
    <name type="scientific">Gigaspora margarita</name>
    <dbReference type="NCBI Taxonomy" id="4874"/>
    <lineage>
        <taxon>Eukaryota</taxon>
        <taxon>Fungi</taxon>
        <taxon>Fungi incertae sedis</taxon>
        <taxon>Mucoromycota</taxon>
        <taxon>Glomeromycotina</taxon>
        <taxon>Glomeromycetes</taxon>
        <taxon>Diversisporales</taxon>
        <taxon>Gigasporaceae</taxon>
        <taxon>Gigaspora</taxon>
    </lineage>
</organism>
<accession>A0ABN7WT29</accession>
<name>A0ABN7WT29_GIGMA</name>
<sequence>MTRTQKKKHRNNSSPCTDSDEISPRRRMVTPNEELMWKKKALKKRGVEYQKKSNITTHALCTDSNDEILPGRRMVTPNKELM</sequence>
<evidence type="ECO:0000313" key="2">
    <source>
        <dbReference type="EMBL" id="CAG8839756.1"/>
    </source>
</evidence>
<dbReference type="EMBL" id="CAJVQB010061175">
    <property type="protein sequence ID" value="CAG8839756.1"/>
    <property type="molecule type" value="Genomic_DNA"/>
</dbReference>
<gene>
    <name evidence="2" type="ORF">GMARGA_LOCUS34587</name>
</gene>